<dbReference type="SUPFAM" id="SSF53335">
    <property type="entry name" value="S-adenosyl-L-methionine-dependent methyltransferases"/>
    <property type="match status" value="1"/>
</dbReference>
<dbReference type="CDD" id="cd02440">
    <property type="entry name" value="AdoMet_MTases"/>
    <property type="match status" value="1"/>
</dbReference>
<dbReference type="AlphaFoldDB" id="A0A846ZI82"/>
<keyword evidence="1 4" id="KW-0489">Methyltransferase</keyword>
<accession>A0A846ZI82</accession>
<proteinExistence type="inferred from homology"/>
<dbReference type="GO" id="GO:0070041">
    <property type="term" value="F:rRNA (uridine-C5-)-methyltransferase activity"/>
    <property type="evidence" value="ECO:0007669"/>
    <property type="project" value="TreeGrafter"/>
</dbReference>
<keyword evidence="3 4" id="KW-0949">S-adenosyl-L-methionine</keyword>
<dbReference type="InterPro" id="IPR002792">
    <property type="entry name" value="TRAM_dom"/>
</dbReference>
<feature type="binding site" evidence="4">
    <location>
        <position position="317"/>
    </location>
    <ligand>
        <name>S-adenosyl-L-methionine</name>
        <dbReference type="ChEBI" id="CHEBI:59789"/>
    </ligand>
</feature>
<feature type="binding site" evidence="4">
    <location>
        <position position="386"/>
    </location>
    <ligand>
        <name>S-adenosyl-L-methionine</name>
        <dbReference type="ChEBI" id="CHEBI:59789"/>
    </ligand>
</feature>
<evidence type="ECO:0000313" key="7">
    <source>
        <dbReference type="EMBL" id="NKZ19082.1"/>
    </source>
</evidence>
<evidence type="ECO:0000256" key="4">
    <source>
        <dbReference type="PROSITE-ProRule" id="PRU01024"/>
    </source>
</evidence>
<evidence type="ECO:0000259" key="6">
    <source>
        <dbReference type="PROSITE" id="PS50926"/>
    </source>
</evidence>
<dbReference type="FunFam" id="2.40.50.1070:FF:000003">
    <property type="entry name" value="23S rRNA (Uracil-5-)-methyltransferase RumA"/>
    <property type="match status" value="1"/>
</dbReference>
<organism evidence="7 8">
    <name type="scientific">Leuconostoc holzapfelii</name>
    <dbReference type="NCBI Taxonomy" id="434464"/>
    <lineage>
        <taxon>Bacteria</taxon>
        <taxon>Bacillati</taxon>
        <taxon>Bacillota</taxon>
        <taxon>Bacilli</taxon>
        <taxon>Lactobacillales</taxon>
        <taxon>Lactobacillaceae</taxon>
        <taxon>Leuconostoc</taxon>
    </lineage>
</organism>
<dbReference type="NCBIfam" id="TIGR00479">
    <property type="entry name" value="rumA"/>
    <property type="match status" value="1"/>
</dbReference>
<dbReference type="EC" id="2.1.1.190" evidence="7"/>
<comment type="caution">
    <text evidence="7">The sequence shown here is derived from an EMBL/GenBank/DDBJ whole genome shotgun (WGS) entry which is preliminary data.</text>
</comment>
<dbReference type="InterPro" id="IPR030391">
    <property type="entry name" value="MeTrfase_TrmA_CS"/>
</dbReference>
<name>A0A846ZI82_9LACO</name>
<feature type="active site" evidence="5">
    <location>
        <position position="413"/>
    </location>
</feature>
<gene>
    <name evidence="7" type="primary">rlmD</name>
    <name evidence="7" type="ORF">HF966_07840</name>
</gene>
<evidence type="ECO:0000256" key="3">
    <source>
        <dbReference type="ARBA" id="ARBA00022691"/>
    </source>
</evidence>
<dbReference type="PROSITE" id="PS50926">
    <property type="entry name" value="TRAM"/>
    <property type="match status" value="1"/>
</dbReference>
<dbReference type="PROSITE" id="PS51687">
    <property type="entry name" value="SAM_MT_RNA_M5U"/>
    <property type="match status" value="1"/>
</dbReference>
<dbReference type="PANTHER" id="PTHR11061">
    <property type="entry name" value="RNA M5U METHYLTRANSFERASE"/>
    <property type="match status" value="1"/>
</dbReference>
<dbReference type="Gene3D" id="2.40.50.140">
    <property type="entry name" value="Nucleic acid-binding proteins"/>
    <property type="match status" value="1"/>
</dbReference>
<comment type="similarity">
    <text evidence="4">Belongs to the class I-like SAM-binding methyltransferase superfamily. RNA M5U methyltransferase family.</text>
</comment>
<evidence type="ECO:0000256" key="5">
    <source>
        <dbReference type="PROSITE-ProRule" id="PRU10015"/>
    </source>
</evidence>
<feature type="domain" description="TRAM" evidence="6">
    <location>
        <begin position="7"/>
        <end position="66"/>
    </location>
</feature>
<dbReference type="FunFam" id="3.40.50.150:FF:000009">
    <property type="entry name" value="23S rRNA (Uracil(1939)-C(5))-methyltransferase RlmD"/>
    <property type="match status" value="1"/>
</dbReference>
<feature type="active site" description="Nucleophile" evidence="4">
    <location>
        <position position="413"/>
    </location>
</feature>
<dbReference type="Gene3D" id="2.40.50.1070">
    <property type="match status" value="1"/>
</dbReference>
<keyword evidence="2 4" id="KW-0808">Transferase</keyword>
<protein>
    <submittedName>
        <fullName evidence="7">23S rRNA (Uracil(1939)-C(5))-methyltransferase RlmD</fullName>
        <ecNumber evidence="7">2.1.1.190</ecNumber>
    </submittedName>
</protein>
<dbReference type="Pfam" id="PF05958">
    <property type="entry name" value="tRNA_U5-meth_tr"/>
    <property type="match status" value="1"/>
</dbReference>
<sequence length="465" mass="51837">MPRTILPVKLHEQLTVTVDDIRIDGMGIVQITPTYPLYVADALPGEKIVIAVTQVDKFSGYARVVTRLTVSDQRENSQRQYLIDAGTAPLVNMKYQAQLDLKRTQVQRLLAQQGLDVPVAPTIGMADPTYYRNKTIVPVKWQDGHLTSGFYRRGTHDLVPMTDYFVNDAKIDQAIVVVRDILEKYQVTAFDPDQQVGAIRYIMVRRGYYSHELMVVLVSNDPTIPNEAAIIADVQAALPELKSFIFNLSPKKDFVLLSPNNRTLWGEAAIHDTLLGYEFIIGPNSFYQVNPQTTEVLYDLAAQKADLKPTDTIIDAYSGIGTIGITVANRVKQVLGVEVVPGAVADAQYNMRRNQITNATYLLADAPEQFKVWEQANLKPEVVFVDPPRRGLTTELIRATVEMGPTRIVYISCNPVTMARDAAEIVQQGYTIDGAVQPVDQFPQTSHVETITVFKKNSLSQQAVE</sequence>
<dbReference type="InterPro" id="IPR029063">
    <property type="entry name" value="SAM-dependent_MTases_sf"/>
</dbReference>
<dbReference type="SUPFAM" id="SSF50249">
    <property type="entry name" value="Nucleic acid-binding proteins"/>
    <property type="match status" value="1"/>
</dbReference>
<feature type="binding site" evidence="4">
    <location>
        <position position="338"/>
    </location>
    <ligand>
        <name>S-adenosyl-L-methionine</name>
        <dbReference type="ChEBI" id="CHEBI:59789"/>
    </ligand>
</feature>
<evidence type="ECO:0000256" key="2">
    <source>
        <dbReference type="ARBA" id="ARBA00022679"/>
    </source>
</evidence>
<dbReference type="EMBL" id="JAAXPO010000009">
    <property type="protein sequence ID" value="NKZ19082.1"/>
    <property type="molecule type" value="Genomic_DNA"/>
</dbReference>
<dbReference type="GO" id="GO:0070475">
    <property type="term" value="P:rRNA base methylation"/>
    <property type="evidence" value="ECO:0007669"/>
    <property type="project" value="TreeGrafter"/>
</dbReference>
<reference evidence="7 8" key="1">
    <citation type="submission" date="2020-04" db="EMBL/GenBank/DDBJ databases">
        <title>MicrobeNet Type strains.</title>
        <authorList>
            <person name="Nicholson A.C."/>
        </authorList>
    </citation>
    <scope>NUCLEOTIDE SEQUENCE [LARGE SCALE GENOMIC DNA]</scope>
    <source>
        <strain evidence="7 8">CCUG 54536</strain>
    </source>
</reference>
<dbReference type="PROSITE" id="PS01230">
    <property type="entry name" value="TRMA_1"/>
    <property type="match status" value="1"/>
</dbReference>
<dbReference type="Proteomes" id="UP000590460">
    <property type="component" value="Unassembled WGS sequence"/>
</dbReference>
<dbReference type="Gene3D" id="3.40.50.150">
    <property type="entry name" value="Vaccinia Virus protein VP39"/>
    <property type="match status" value="1"/>
</dbReference>
<dbReference type="InterPro" id="IPR012340">
    <property type="entry name" value="NA-bd_OB-fold"/>
</dbReference>
<dbReference type="RefSeq" id="WP_168677699.1">
    <property type="nucleotide sequence ID" value="NZ_BPKV01000011.1"/>
</dbReference>
<evidence type="ECO:0000256" key="1">
    <source>
        <dbReference type="ARBA" id="ARBA00022603"/>
    </source>
</evidence>
<dbReference type="PANTHER" id="PTHR11061:SF30">
    <property type="entry name" value="TRNA (URACIL(54)-C(5))-METHYLTRANSFERASE"/>
    <property type="match status" value="1"/>
</dbReference>
<evidence type="ECO:0000313" key="8">
    <source>
        <dbReference type="Proteomes" id="UP000590460"/>
    </source>
</evidence>
<dbReference type="PROSITE" id="PS01231">
    <property type="entry name" value="TRMA_2"/>
    <property type="match status" value="1"/>
</dbReference>
<dbReference type="InterPro" id="IPR030390">
    <property type="entry name" value="MeTrfase_TrmA_AS"/>
</dbReference>
<feature type="binding site" evidence="4">
    <location>
        <position position="288"/>
    </location>
    <ligand>
        <name>S-adenosyl-L-methionine</name>
        <dbReference type="ChEBI" id="CHEBI:59789"/>
    </ligand>
</feature>
<dbReference type="InterPro" id="IPR010280">
    <property type="entry name" value="U5_MeTrfase_fam"/>
</dbReference>